<dbReference type="AlphaFoldDB" id="A0AA96VFG9"/>
<dbReference type="Pfam" id="PF08827">
    <property type="entry name" value="DUF1805"/>
    <property type="match status" value="1"/>
</dbReference>
<protein>
    <recommendedName>
        <fullName evidence="3">DUF1805 domain-containing protein</fullName>
    </recommendedName>
</protein>
<keyword evidence="2" id="KW-1185">Reference proteome</keyword>
<gene>
    <name evidence="1" type="ORF">MsAc7_11890</name>
</gene>
<dbReference type="EMBL" id="CP131060">
    <property type="protein sequence ID" value="WNY25637.1"/>
    <property type="molecule type" value="Genomic_DNA"/>
</dbReference>
<dbReference type="InterPro" id="IPR036493">
    <property type="entry name" value="YunC_sf"/>
</dbReference>
<dbReference type="Proteomes" id="UP001303587">
    <property type="component" value="Chromosome"/>
</dbReference>
<sequence length="108" mass="11658">MVFVSSRIVFGENAFTEKLVVEDREFEGFSIAVDVAPFLLIRSKEGCMLGCGFLDIEAADALNSCAVKVKGVKTFDDMMTAKVVEVSKAAKKKGINVGMTGKAALLRF</sequence>
<organism evidence="1 2">
    <name type="scientific">Methanolapillus millepedarum</name>
    <dbReference type="NCBI Taxonomy" id="3028296"/>
    <lineage>
        <taxon>Archaea</taxon>
        <taxon>Methanobacteriati</taxon>
        <taxon>Methanobacteriota</taxon>
        <taxon>Stenosarchaea group</taxon>
        <taxon>Methanomicrobia</taxon>
        <taxon>Methanosarcinales</taxon>
        <taxon>Methanosarcinaceae</taxon>
        <taxon>Methanolapillus</taxon>
    </lineage>
</organism>
<dbReference type="Gene3D" id="3.30.1980.10">
    <property type="entry name" value="Hypothetical protein YunC"/>
    <property type="match status" value="1"/>
</dbReference>
<dbReference type="SUPFAM" id="SSF102891">
    <property type="entry name" value="Hypothetical protein Ta1206"/>
    <property type="match status" value="1"/>
</dbReference>
<evidence type="ECO:0008006" key="3">
    <source>
        <dbReference type="Google" id="ProtNLM"/>
    </source>
</evidence>
<name>A0AA96VFG9_9EURY</name>
<reference evidence="1 2" key="1">
    <citation type="submission" date="2023-07" db="EMBL/GenBank/DDBJ databases">
        <title>Closed genoem sequence of Methanosarcinaceae archaeon Ac7.</title>
        <authorList>
            <person name="Poehlein A."/>
            <person name="Protasov E."/>
            <person name="Platt K."/>
            <person name="Reeh H."/>
            <person name="Daniel R."/>
            <person name="Brune A."/>
        </authorList>
    </citation>
    <scope>NUCLEOTIDE SEQUENCE [LARGE SCALE GENOMIC DNA]</scope>
    <source>
        <strain evidence="1 2">Ac7</strain>
    </source>
</reference>
<evidence type="ECO:0000313" key="2">
    <source>
        <dbReference type="Proteomes" id="UP001303587"/>
    </source>
</evidence>
<evidence type="ECO:0000313" key="1">
    <source>
        <dbReference type="EMBL" id="WNY25637.1"/>
    </source>
</evidence>
<dbReference type="GeneID" id="89230294"/>
<dbReference type="InterPro" id="IPR014931">
    <property type="entry name" value="DUF1805"/>
</dbReference>
<dbReference type="RefSeq" id="WP_338101997.1">
    <property type="nucleotide sequence ID" value="NZ_CP131060.1"/>
</dbReference>
<proteinExistence type="predicted"/>
<accession>A0AA96VFG9</accession>